<keyword evidence="3" id="KW-0472">Membrane</keyword>
<keyword evidence="1 2" id="KW-0193">Cuticle</keyword>
<dbReference type="InterPro" id="IPR050468">
    <property type="entry name" value="Cuticle_Struct_Prot"/>
</dbReference>
<dbReference type="AlphaFoldDB" id="A0A9J6DG01"/>
<dbReference type="Pfam" id="PF00379">
    <property type="entry name" value="Chitin_bind_4"/>
    <property type="match status" value="1"/>
</dbReference>
<dbReference type="InterPro" id="IPR000618">
    <property type="entry name" value="Insect_cuticle"/>
</dbReference>
<dbReference type="GO" id="GO:0008010">
    <property type="term" value="F:structural constituent of chitin-based larval cuticle"/>
    <property type="evidence" value="ECO:0007669"/>
    <property type="project" value="TreeGrafter"/>
</dbReference>
<keyword evidence="3" id="KW-1133">Transmembrane helix</keyword>
<dbReference type="PANTHER" id="PTHR10380">
    <property type="entry name" value="CUTICLE PROTEIN"/>
    <property type="match status" value="1"/>
</dbReference>
<dbReference type="PRINTS" id="PR00947">
    <property type="entry name" value="CUTICLE"/>
</dbReference>
<evidence type="ECO:0000256" key="3">
    <source>
        <dbReference type="SAM" id="Phobius"/>
    </source>
</evidence>
<gene>
    <name evidence="4" type="ORF">HPB51_010320</name>
</gene>
<sequence length="218" mass="23021">MIMRDAVVEGSGNFDPLGFFNVHRNLSTRAYNISASIGNAAAAARIRTRSLRVFIVLIFVAITHAGAAQYAPDVAVSTQHRTQDVWGNYNFGYDEKHATGGSWRKESSDASGNTVGSYGLYDADGRVRIVNYIADKFGFRAMVATNEHGTAASSPAGVGINAPMGPIGLHIDDEDNGGAENAFEATAPVAFFAPAPVAGPAFKLSPVASFKRLPRPSG</sequence>
<dbReference type="EMBL" id="JABSTU010000009">
    <property type="protein sequence ID" value="KAH8020930.1"/>
    <property type="molecule type" value="Genomic_DNA"/>
</dbReference>
<comment type="caution">
    <text evidence="4">The sequence shown here is derived from an EMBL/GenBank/DDBJ whole genome shotgun (WGS) entry which is preliminary data.</text>
</comment>
<protein>
    <submittedName>
        <fullName evidence="4">Uncharacterized protein</fullName>
    </submittedName>
</protein>
<evidence type="ECO:0000313" key="5">
    <source>
        <dbReference type="Proteomes" id="UP000821866"/>
    </source>
</evidence>
<dbReference type="PROSITE" id="PS51155">
    <property type="entry name" value="CHIT_BIND_RR_2"/>
    <property type="match status" value="1"/>
</dbReference>
<name>A0A9J6DG01_RHIMP</name>
<evidence type="ECO:0000313" key="4">
    <source>
        <dbReference type="EMBL" id="KAH8020930.1"/>
    </source>
</evidence>
<dbReference type="VEuPathDB" id="VectorBase:LOC119173859"/>
<dbReference type="GO" id="GO:0062129">
    <property type="term" value="C:chitin-based extracellular matrix"/>
    <property type="evidence" value="ECO:0007669"/>
    <property type="project" value="TreeGrafter"/>
</dbReference>
<accession>A0A9J6DG01</accession>
<feature type="transmembrane region" description="Helical" evidence="3">
    <location>
        <begin position="53"/>
        <end position="71"/>
    </location>
</feature>
<keyword evidence="3" id="KW-0812">Transmembrane</keyword>
<dbReference type="PANTHER" id="PTHR10380:SF173">
    <property type="entry name" value="CUTICULAR PROTEIN 47EF, ISOFORM C-RELATED"/>
    <property type="match status" value="1"/>
</dbReference>
<dbReference type="InterPro" id="IPR031311">
    <property type="entry name" value="CHIT_BIND_RR_consensus"/>
</dbReference>
<evidence type="ECO:0000256" key="1">
    <source>
        <dbReference type="ARBA" id="ARBA00022460"/>
    </source>
</evidence>
<proteinExistence type="predicted"/>
<keyword evidence="5" id="KW-1185">Reference proteome</keyword>
<reference evidence="4" key="1">
    <citation type="journal article" date="2020" name="Cell">
        <title>Large-Scale Comparative Analyses of Tick Genomes Elucidate Their Genetic Diversity and Vector Capacities.</title>
        <authorList>
            <consortium name="Tick Genome and Microbiome Consortium (TIGMIC)"/>
            <person name="Jia N."/>
            <person name="Wang J."/>
            <person name="Shi W."/>
            <person name="Du L."/>
            <person name="Sun Y."/>
            <person name="Zhan W."/>
            <person name="Jiang J.F."/>
            <person name="Wang Q."/>
            <person name="Zhang B."/>
            <person name="Ji P."/>
            <person name="Bell-Sakyi L."/>
            <person name="Cui X.M."/>
            <person name="Yuan T.T."/>
            <person name="Jiang B.G."/>
            <person name="Yang W.F."/>
            <person name="Lam T.T."/>
            <person name="Chang Q.C."/>
            <person name="Ding S.J."/>
            <person name="Wang X.J."/>
            <person name="Zhu J.G."/>
            <person name="Ruan X.D."/>
            <person name="Zhao L."/>
            <person name="Wei J.T."/>
            <person name="Ye R.Z."/>
            <person name="Que T.C."/>
            <person name="Du C.H."/>
            <person name="Zhou Y.H."/>
            <person name="Cheng J.X."/>
            <person name="Dai P.F."/>
            <person name="Guo W.B."/>
            <person name="Han X.H."/>
            <person name="Huang E.J."/>
            <person name="Li L.F."/>
            <person name="Wei W."/>
            <person name="Gao Y.C."/>
            <person name="Liu J.Z."/>
            <person name="Shao H.Z."/>
            <person name="Wang X."/>
            <person name="Wang C.C."/>
            <person name="Yang T.C."/>
            <person name="Huo Q.B."/>
            <person name="Li W."/>
            <person name="Chen H.Y."/>
            <person name="Chen S.E."/>
            <person name="Zhou L.G."/>
            <person name="Ni X.B."/>
            <person name="Tian J.H."/>
            <person name="Sheng Y."/>
            <person name="Liu T."/>
            <person name="Pan Y.S."/>
            <person name="Xia L.Y."/>
            <person name="Li J."/>
            <person name="Zhao F."/>
            <person name="Cao W.C."/>
        </authorList>
    </citation>
    <scope>NUCLEOTIDE SEQUENCE</scope>
    <source>
        <strain evidence="4">Rmic-2018</strain>
    </source>
</reference>
<reference evidence="4" key="2">
    <citation type="submission" date="2021-09" db="EMBL/GenBank/DDBJ databases">
        <authorList>
            <person name="Jia N."/>
            <person name="Wang J."/>
            <person name="Shi W."/>
            <person name="Du L."/>
            <person name="Sun Y."/>
            <person name="Zhan W."/>
            <person name="Jiang J."/>
            <person name="Wang Q."/>
            <person name="Zhang B."/>
            <person name="Ji P."/>
            <person name="Sakyi L.B."/>
            <person name="Cui X."/>
            <person name="Yuan T."/>
            <person name="Jiang B."/>
            <person name="Yang W."/>
            <person name="Lam T.T.-Y."/>
            <person name="Chang Q."/>
            <person name="Ding S."/>
            <person name="Wang X."/>
            <person name="Zhu J."/>
            <person name="Ruan X."/>
            <person name="Zhao L."/>
            <person name="Wei J."/>
            <person name="Que T."/>
            <person name="Du C."/>
            <person name="Cheng J."/>
            <person name="Dai P."/>
            <person name="Han X."/>
            <person name="Huang E."/>
            <person name="Gao Y."/>
            <person name="Liu J."/>
            <person name="Shao H."/>
            <person name="Ye R."/>
            <person name="Li L."/>
            <person name="Wei W."/>
            <person name="Wang X."/>
            <person name="Wang C."/>
            <person name="Huo Q."/>
            <person name="Li W."/>
            <person name="Guo W."/>
            <person name="Chen H."/>
            <person name="Chen S."/>
            <person name="Zhou L."/>
            <person name="Zhou L."/>
            <person name="Ni X."/>
            <person name="Tian J."/>
            <person name="Zhou Y."/>
            <person name="Sheng Y."/>
            <person name="Liu T."/>
            <person name="Pan Y."/>
            <person name="Xia L."/>
            <person name="Li J."/>
            <person name="Zhao F."/>
            <person name="Cao W."/>
        </authorList>
    </citation>
    <scope>NUCLEOTIDE SEQUENCE</scope>
    <source>
        <strain evidence="4">Rmic-2018</strain>
        <tissue evidence="4">Larvae</tissue>
    </source>
</reference>
<evidence type="ECO:0000256" key="2">
    <source>
        <dbReference type="PROSITE-ProRule" id="PRU00497"/>
    </source>
</evidence>
<organism evidence="4 5">
    <name type="scientific">Rhipicephalus microplus</name>
    <name type="common">Cattle tick</name>
    <name type="synonym">Boophilus microplus</name>
    <dbReference type="NCBI Taxonomy" id="6941"/>
    <lineage>
        <taxon>Eukaryota</taxon>
        <taxon>Metazoa</taxon>
        <taxon>Ecdysozoa</taxon>
        <taxon>Arthropoda</taxon>
        <taxon>Chelicerata</taxon>
        <taxon>Arachnida</taxon>
        <taxon>Acari</taxon>
        <taxon>Parasitiformes</taxon>
        <taxon>Ixodida</taxon>
        <taxon>Ixodoidea</taxon>
        <taxon>Ixodidae</taxon>
        <taxon>Rhipicephalinae</taxon>
        <taxon>Rhipicephalus</taxon>
        <taxon>Boophilus</taxon>
    </lineage>
</organism>
<dbReference type="Proteomes" id="UP000821866">
    <property type="component" value="Chromosome 7"/>
</dbReference>
<dbReference type="PROSITE" id="PS00233">
    <property type="entry name" value="CHIT_BIND_RR_1"/>
    <property type="match status" value="1"/>
</dbReference>